<dbReference type="InParanoid" id="K0K8R2"/>
<feature type="domain" description="GST C-terminal" evidence="3">
    <location>
        <begin position="111"/>
        <end position="227"/>
    </location>
</feature>
<comment type="similarity">
    <text evidence="1">Belongs to the GST superfamily.</text>
</comment>
<evidence type="ECO:0000313" key="4">
    <source>
        <dbReference type="EMBL" id="CCH41230.1"/>
    </source>
</evidence>
<dbReference type="STRING" id="1206466.K0K8R2"/>
<evidence type="ECO:0000259" key="2">
    <source>
        <dbReference type="PROSITE" id="PS50404"/>
    </source>
</evidence>
<gene>
    <name evidence="4" type="ORF">BN7_767</name>
</gene>
<dbReference type="eggNOG" id="KOG0867">
    <property type="taxonomic scope" value="Eukaryota"/>
</dbReference>
<dbReference type="SUPFAM" id="SSF47616">
    <property type="entry name" value="GST C-terminal domain-like"/>
    <property type="match status" value="1"/>
</dbReference>
<sequence>MVKVDEGDPKYGPLEAPYTKLYSFGTSNGKKIFILLRLLGKEDYFYRPMDMEVEMEQKQSWFIKLNPNGRFPVLSEVDSNGKQIILHETGVISQWIADKYDVERKYSYNHDDPLWWEQSQWLTFQVASHSPIQGQTHHFQSFSDVDDEYGKKRFQDELKRIYDVYEKRLTINNGWLVGDHLNIADINAFPWVSRCEFAKISLDEFPILKKWHDKIAAIPEVQEAMLI</sequence>
<dbReference type="SUPFAM" id="SSF52833">
    <property type="entry name" value="Thioredoxin-like"/>
    <property type="match status" value="1"/>
</dbReference>
<name>K0K8R2_WICCF</name>
<dbReference type="InterPro" id="IPR004045">
    <property type="entry name" value="Glutathione_S-Trfase_N"/>
</dbReference>
<dbReference type="InterPro" id="IPR036249">
    <property type="entry name" value="Thioredoxin-like_sf"/>
</dbReference>
<keyword evidence="5" id="KW-1185">Reference proteome</keyword>
<feature type="domain" description="GST N-terminal" evidence="2">
    <location>
        <begin position="16"/>
        <end position="104"/>
    </location>
</feature>
<organism evidence="4 5">
    <name type="scientific">Wickerhamomyces ciferrii (strain ATCC 14091 / BCRC 22168 / CBS 111 / JCM 3599 / NBRC 0793 / NRRL Y-1031 F-60-10)</name>
    <name type="common">Yeast</name>
    <name type="synonym">Pichia ciferrii</name>
    <dbReference type="NCBI Taxonomy" id="1206466"/>
    <lineage>
        <taxon>Eukaryota</taxon>
        <taxon>Fungi</taxon>
        <taxon>Dikarya</taxon>
        <taxon>Ascomycota</taxon>
        <taxon>Saccharomycotina</taxon>
        <taxon>Saccharomycetes</taxon>
        <taxon>Phaffomycetales</taxon>
        <taxon>Wickerhamomycetaceae</taxon>
        <taxon>Wickerhamomyces</taxon>
    </lineage>
</organism>
<dbReference type="PROSITE" id="PS50405">
    <property type="entry name" value="GST_CTER"/>
    <property type="match status" value="1"/>
</dbReference>
<dbReference type="InterPro" id="IPR010987">
    <property type="entry name" value="Glutathione-S-Trfase_C-like"/>
</dbReference>
<protein>
    <submittedName>
        <fullName evidence="4">Glutathione S-transferase</fullName>
    </submittedName>
</protein>
<dbReference type="Proteomes" id="UP000009328">
    <property type="component" value="Unassembled WGS sequence"/>
</dbReference>
<dbReference type="SFLD" id="SFLDG00358">
    <property type="entry name" value="Main_(cytGST)"/>
    <property type="match status" value="1"/>
</dbReference>
<dbReference type="AlphaFoldDB" id="K0K8R2"/>
<dbReference type="Pfam" id="PF13417">
    <property type="entry name" value="GST_N_3"/>
    <property type="match status" value="1"/>
</dbReference>
<dbReference type="HOGENOM" id="CLU_011226_14_0_1"/>
<dbReference type="Pfam" id="PF00043">
    <property type="entry name" value="GST_C"/>
    <property type="match status" value="1"/>
</dbReference>
<dbReference type="PANTHER" id="PTHR44051:SF8">
    <property type="entry name" value="GLUTATHIONE S-TRANSFERASE GSTA"/>
    <property type="match status" value="1"/>
</dbReference>
<dbReference type="Gene3D" id="1.20.1050.10">
    <property type="match status" value="1"/>
</dbReference>
<dbReference type="SFLD" id="SFLDS00019">
    <property type="entry name" value="Glutathione_Transferase_(cytos"/>
    <property type="match status" value="1"/>
</dbReference>
<evidence type="ECO:0000259" key="3">
    <source>
        <dbReference type="PROSITE" id="PS50405"/>
    </source>
</evidence>
<accession>K0K8R2</accession>
<evidence type="ECO:0000256" key="1">
    <source>
        <dbReference type="ARBA" id="ARBA00007409"/>
    </source>
</evidence>
<dbReference type="Gene3D" id="3.40.30.10">
    <property type="entry name" value="Glutaredoxin"/>
    <property type="match status" value="1"/>
</dbReference>
<dbReference type="InterPro" id="IPR036282">
    <property type="entry name" value="Glutathione-S-Trfase_C_sf"/>
</dbReference>
<dbReference type="InterPro" id="IPR004046">
    <property type="entry name" value="GST_C"/>
</dbReference>
<dbReference type="PROSITE" id="PS50404">
    <property type="entry name" value="GST_NTER"/>
    <property type="match status" value="1"/>
</dbReference>
<dbReference type="InterPro" id="IPR040079">
    <property type="entry name" value="Glutathione_S-Trfase"/>
</dbReference>
<dbReference type="PANTHER" id="PTHR44051">
    <property type="entry name" value="GLUTATHIONE S-TRANSFERASE-RELATED"/>
    <property type="match status" value="1"/>
</dbReference>
<dbReference type="EMBL" id="CAIF01000013">
    <property type="protein sequence ID" value="CCH41230.1"/>
    <property type="molecule type" value="Genomic_DNA"/>
</dbReference>
<reference evidence="4 5" key="1">
    <citation type="journal article" date="2012" name="Eukaryot. Cell">
        <title>Draft genome sequence of Wickerhamomyces ciferrii NRRL Y-1031 F-60-10.</title>
        <authorList>
            <person name="Schneider J."/>
            <person name="Andrea H."/>
            <person name="Blom J."/>
            <person name="Jaenicke S."/>
            <person name="Ruckert C."/>
            <person name="Schorsch C."/>
            <person name="Szczepanowski R."/>
            <person name="Farwick M."/>
            <person name="Goesmann A."/>
            <person name="Puhler A."/>
            <person name="Schaffer S."/>
            <person name="Tauch A."/>
            <person name="Kohler T."/>
            <person name="Brinkrolf K."/>
        </authorList>
    </citation>
    <scope>NUCLEOTIDE SEQUENCE [LARGE SCALE GENOMIC DNA]</scope>
    <source>
        <strain evidence="5">ATCC 14091 / BCRC 22168 / CBS 111 / JCM 3599 / NBRC 0793 / NRRL Y-1031 F-60-10</strain>
    </source>
</reference>
<proteinExistence type="inferred from homology"/>
<comment type="caution">
    <text evidence="4">The sequence shown here is derived from an EMBL/GenBank/DDBJ whole genome shotgun (WGS) entry which is preliminary data.</text>
</comment>
<evidence type="ECO:0000313" key="5">
    <source>
        <dbReference type="Proteomes" id="UP000009328"/>
    </source>
</evidence>